<comment type="catalytic activity">
    <reaction evidence="5">
        <text>O-phospho-L-threonyl-[protein] + H2O = L-threonyl-[protein] + phosphate</text>
        <dbReference type="Rhea" id="RHEA:47004"/>
        <dbReference type="Rhea" id="RHEA-COMP:11060"/>
        <dbReference type="Rhea" id="RHEA-COMP:11605"/>
        <dbReference type="ChEBI" id="CHEBI:15377"/>
        <dbReference type="ChEBI" id="CHEBI:30013"/>
        <dbReference type="ChEBI" id="CHEBI:43474"/>
        <dbReference type="ChEBI" id="CHEBI:61977"/>
        <dbReference type="EC" id="3.1.3.16"/>
    </reaction>
</comment>
<dbReference type="InterPro" id="IPR020422">
    <property type="entry name" value="TYR_PHOSPHATASE_DUAL_dom"/>
</dbReference>
<protein>
    <recommendedName>
        <fullName evidence="6">Tyrosine-protein phosphatase domain-containing protein</fullName>
    </recommendedName>
</protein>
<dbReference type="SMART" id="SM00195">
    <property type="entry name" value="DSPc"/>
    <property type="match status" value="1"/>
</dbReference>
<comment type="caution">
    <text evidence="7">The sequence shown here is derived from an EMBL/GenBank/DDBJ whole genome shotgun (WGS) entry which is preliminary data.</text>
</comment>
<dbReference type="Pfam" id="PF00782">
    <property type="entry name" value="DSPc"/>
    <property type="match status" value="1"/>
</dbReference>
<dbReference type="GO" id="GO:0004725">
    <property type="term" value="F:protein tyrosine phosphatase activity"/>
    <property type="evidence" value="ECO:0007669"/>
    <property type="project" value="TreeGrafter"/>
</dbReference>
<evidence type="ECO:0000256" key="4">
    <source>
        <dbReference type="ARBA" id="ARBA00047761"/>
    </source>
</evidence>
<organism evidence="7 8">
    <name type="scientific">Paragonimus westermani</name>
    <dbReference type="NCBI Taxonomy" id="34504"/>
    <lineage>
        <taxon>Eukaryota</taxon>
        <taxon>Metazoa</taxon>
        <taxon>Spiralia</taxon>
        <taxon>Lophotrochozoa</taxon>
        <taxon>Platyhelminthes</taxon>
        <taxon>Trematoda</taxon>
        <taxon>Digenea</taxon>
        <taxon>Plagiorchiida</taxon>
        <taxon>Troglotremata</taxon>
        <taxon>Troglotrematidae</taxon>
        <taxon>Paragonimus</taxon>
    </lineage>
</organism>
<dbReference type="SUPFAM" id="SSF52799">
    <property type="entry name" value="(Phosphotyrosine protein) phosphatases II"/>
    <property type="match status" value="1"/>
</dbReference>
<keyword evidence="8" id="KW-1185">Reference proteome</keyword>
<accession>A0A8T0DUL2</accession>
<dbReference type="InterPro" id="IPR029021">
    <property type="entry name" value="Prot-tyrosine_phosphatase-like"/>
</dbReference>
<evidence type="ECO:0000256" key="1">
    <source>
        <dbReference type="ARBA" id="ARBA00008601"/>
    </source>
</evidence>
<dbReference type="Gene3D" id="3.90.190.10">
    <property type="entry name" value="Protein tyrosine phosphatase superfamily"/>
    <property type="match status" value="1"/>
</dbReference>
<sequence>MGGSVTKVLQGLYVGRLDNVTDEKVLIADCISHILVVQEFKHEIEKSAGRHYLQLLIPEHDDHSLLRQLSEANDFIHSGRMNLGNVLVCSDSGMSANVAVVVAYLMSVYLLDRHSALAVVRALKPGAQPVLSLQTQLEGFDTDSSPNCDQSNSPGFVPLCTAHSEHKRLMEKFGSWPCLEEDMQSLQLAINSVDSQSYPLCLGEFDTSLKKPVEGYVALEHTPSAVQLRSDSCESCQHDVRLNPPATPPSTPNSLNLAQTGRTLCEFAGIPVNAEQVGLLNETAVHAGTDDESNNTTPVPTGLSELELFPLDPSVVDPDNHPLEQSPNQELSPTWGVHNKQSVHVDEYDLNAEEVGLELKAENEEDDVPGAVPMPSLSTRTAVVPNQRSGLAASYSVRLPPERRLDRVPLAHTFAPLGLFRPL</sequence>
<dbReference type="EMBL" id="JTDF01000425">
    <property type="protein sequence ID" value="KAF8571599.1"/>
    <property type="molecule type" value="Genomic_DNA"/>
</dbReference>
<proteinExistence type="inferred from homology"/>
<evidence type="ECO:0000256" key="2">
    <source>
        <dbReference type="ARBA" id="ARBA00022801"/>
    </source>
</evidence>
<reference evidence="7 8" key="1">
    <citation type="submission" date="2019-07" db="EMBL/GenBank/DDBJ databases">
        <title>Annotation for the trematode Paragonimus westermani.</title>
        <authorList>
            <person name="Choi Y.-J."/>
        </authorList>
    </citation>
    <scope>NUCLEOTIDE SEQUENCE [LARGE SCALE GENOMIC DNA]</scope>
    <source>
        <strain evidence="7">180907_Pwestermani</strain>
    </source>
</reference>
<dbReference type="CDD" id="cd14498">
    <property type="entry name" value="DSP"/>
    <property type="match status" value="1"/>
</dbReference>
<comment type="catalytic activity">
    <reaction evidence="4">
        <text>O-phospho-L-seryl-[protein] + H2O = L-seryl-[protein] + phosphate</text>
        <dbReference type="Rhea" id="RHEA:20629"/>
        <dbReference type="Rhea" id="RHEA-COMP:9863"/>
        <dbReference type="Rhea" id="RHEA-COMP:11604"/>
        <dbReference type="ChEBI" id="CHEBI:15377"/>
        <dbReference type="ChEBI" id="CHEBI:29999"/>
        <dbReference type="ChEBI" id="CHEBI:43474"/>
        <dbReference type="ChEBI" id="CHEBI:83421"/>
        <dbReference type="EC" id="3.1.3.16"/>
    </reaction>
</comment>
<comment type="similarity">
    <text evidence="1">Belongs to the protein-tyrosine phosphatase family. Non-receptor class dual specificity subfamily.</text>
</comment>
<evidence type="ECO:0000313" key="8">
    <source>
        <dbReference type="Proteomes" id="UP000699462"/>
    </source>
</evidence>
<keyword evidence="2" id="KW-0378">Hydrolase</keyword>
<evidence type="ECO:0000313" key="7">
    <source>
        <dbReference type="EMBL" id="KAF8571599.1"/>
    </source>
</evidence>
<dbReference type="Proteomes" id="UP000699462">
    <property type="component" value="Unassembled WGS sequence"/>
</dbReference>
<evidence type="ECO:0000256" key="5">
    <source>
        <dbReference type="ARBA" id="ARBA00048336"/>
    </source>
</evidence>
<dbReference type="InterPro" id="IPR000340">
    <property type="entry name" value="Dual-sp_phosphatase_cat-dom"/>
</dbReference>
<dbReference type="OrthoDB" id="9979246at2759"/>
<dbReference type="PANTHER" id="PTHR45948">
    <property type="entry name" value="DUAL SPECIFICITY PROTEIN PHOSPHATASE DDB_G0269404-RELATED"/>
    <property type="match status" value="1"/>
</dbReference>
<evidence type="ECO:0000256" key="3">
    <source>
        <dbReference type="ARBA" id="ARBA00022912"/>
    </source>
</evidence>
<evidence type="ECO:0000259" key="6">
    <source>
        <dbReference type="SMART" id="SM00195"/>
    </source>
</evidence>
<dbReference type="PANTHER" id="PTHR45948:SF2">
    <property type="entry name" value="DUAL SPECIFICITY PROTEIN PHOSPHATASE"/>
    <property type="match status" value="1"/>
</dbReference>
<dbReference type="GO" id="GO:0005829">
    <property type="term" value="C:cytosol"/>
    <property type="evidence" value="ECO:0007669"/>
    <property type="project" value="TreeGrafter"/>
</dbReference>
<name>A0A8T0DUL2_9TREM</name>
<keyword evidence="3" id="KW-0904">Protein phosphatase</keyword>
<dbReference type="GO" id="GO:0007165">
    <property type="term" value="P:signal transduction"/>
    <property type="evidence" value="ECO:0007669"/>
    <property type="project" value="TreeGrafter"/>
</dbReference>
<dbReference type="GO" id="GO:0004722">
    <property type="term" value="F:protein serine/threonine phosphatase activity"/>
    <property type="evidence" value="ECO:0007669"/>
    <property type="project" value="UniProtKB-EC"/>
</dbReference>
<dbReference type="AlphaFoldDB" id="A0A8T0DUL2"/>
<feature type="domain" description="Tyrosine-protein phosphatase" evidence="6">
    <location>
        <begin position="4"/>
        <end position="143"/>
    </location>
</feature>
<gene>
    <name evidence="7" type="ORF">P879_00790</name>
</gene>